<dbReference type="RefSeq" id="WP_173730226.1">
    <property type="nucleotide sequence ID" value="NZ_JABTTE010000003.1"/>
</dbReference>
<evidence type="ECO:0000313" key="2">
    <source>
        <dbReference type="EMBL" id="NSL51029.1"/>
    </source>
</evidence>
<gene>
    <name evidence="2" type="ORF">HR057_04515</name>
</gene>
<reference evidence="2" key="1">
    <citation type="submission" date="2020-06" db="EMBL/GenBank/DDBJ databases">
        <title>A novel thermopfilic bacterium from Erzurum, Turkey.</title>
        <authorList>
            <person name="Adiguzel A."/>
            <person name="Ay H."/>
            <person name="Baltaci M.O."/>
        </authorList>
    </citation>
    <scope>NUCLEOTIDE SEQUENCE</scope>
    <source>
        <strain evidence="2">P2</strain>
    </source>
</reference>
<accession>A0A8J8GCJ3</accession>
<keyword evidence="1" id="KW-1133">Transmembrane helix</keyword>
<keyword evidence="1" id="KW-0812">Transmembrane</keyword>
<evidence type="ECO:0000313" key="3">
    <source>
        <dbReference type="Proteomes" id="UP000625804"/>
    </source>
</evidence>
<feature type="transmembrane region" description="Helical" evidence="1">
    <location>
        <begin position="123"/>
        <end position="146"/>
    </location>
</feature>
<dbReference type="EMBL" id="JABTTE010000003">
    <property type="protein sequence ID" value="NSL51029.1"/>
    <property type="molecule type" value="Genomic_DNA"/>
</dbReference>
<name>A0A8J8GCJ3_9BACI</name>
<proteinExistence type="predicted"/>
<dbReference type="AlphaFoldDB" id="A0A8J8GCJ3"/>
<keyword evidence="1" id="KW-0472">Membrane</keyword>
<dbReference type="Proteomes" id="UP000625804">
    <property type="component" value="Unassembled WGS sequence"/>
</dbReference>
<comment type="caution">
    <text evidence="2">The sequence shown here is derived from an EMBL/GenBank/DDBJ whole genome shotgun (WGS) entry which is preliminary data.</text>
</comment>
<sequence length="153" mass="17116">MTEYEAASLLALGFGFLFLLFVFLLVFYILGAIGLYSMAKRANVGNEWLAFIPIGNAYIIGDLIDEKMKWFTIGKSGGIKLLIITIGTIVLNNIPVIGNIISILFVIFWLVVFHWLFEKYSESAVILTIVNIITAGIASPFIIFALRNKEARY</sequence>
<evidence type="ECO:0000256" key="1">
    <source>
        <dbReference type="SAM" id="Phobius"/>
    </source>
</evidence>
<feature type="transmembrane region" description="Helical" evidence="1">
    <location>
        <begin position="96"/>
        <end position="117"/>
    </location>
</feature>
<feature type="transmembrane region" description="Helical" evidence="1">
    <location>
        <begin position="6"/>
        <end position="36"/>
    </location>
</feature>
<organism evidence="2 3">
    <name type="scientific">Calidifontibacillus erzurumensis</name>
    <dbReference type="NCBI Taxonomy" id="2741433"/>
    <lineage>
        <taxon>Bacteria</taxon>
        <taxon>Bacillati</taxon>
        <taxon>Bacillota</taxon>
        <taxon>Bacilli</taxon>
        <taxon>Bacillales</taxon>
        <taxon>Bacillaceae</taxon>
        <taxon>Calidifontibacillus/Schinkia group</taxon>
        <taxon>Calidifontibacillus</taxon>
    </lineage>
</organism>
<keyword evidence="3" id="KW-1185">Reference proteome</keyword>
<protein>
    <submittedName>
        <fullName evidence="2">Uncharacterized protein</fullName>
    </submittedName>
</protein>